<dbReference type="EMBL" id="JACLAW010000003">
    <property type="protein sequence ID" value="MBC2664985.1"/>
    <property type="molecule type" value="Genomic_DNA"/>
</dbReference>
<comment type="caution">
    <text evidence="4">The sequence shown here is derived from an EMBL/GenBank/DDBJ whole genome shotgun (WGS) entry which is preliminary data.</text>
</comment>
<organism evidence="4 5">
    <name type="scientific">Novosphingobium flavum</name>
    <dbReference type="NCBI Taxonomy" id="1778672"/>
    <lineage>
        <taxon>Bacteria</taxon>
        <taxon>Pseudomonadati</taxon>
        <taxon>Pseudomonadota</taxon>
        <taxon>Alphaproteobacteria</taxon>
        <taxon>Sphingomonadales</taxon>
        <taxon>Sphingomonadaceae</taxon>
        <taxon>Novosphingobium</taxon>
    </lineage>
</organism>
<keyword evidence="5" id="KW-1185">Reference proteome</keyword>
<keyword evidence="2" id="KW-0812">Transmembrane</keyword>
<dbReference type="Proteomes" id="UP000566813">
    <property type="component" value="Unassembled WGS sequence"/>
</dbReference>
<dbReference type="GO" id="GO:0006508">
    <property type="term" value="P:proteolysis"/>
    <property type="evidence" value="ECO:0007669"/>
    <property type="project" value="InterPro"/>
</dbReference>
<reference evidence="4 5" key="1">
    <citation type="submission" date="2020-08" db="EMBL/GenBank/DDBJ databases">
        <title>The genome sequence of type strain Novosphingobium flavum NBRC 111647.</title>
        <authorList>
            <person name="Liu Y."/>
        </authorList>
    </citation>
    <scope>NUCLEOTIDE SEQUENCE [LARGE SCALE GENOMIC DNA]</scope>
    <source>
        <strain evidence="4 5">NBRC 111647</strain>
    </source>
</reference>
<proteinExistence type="predicted"/>
<keyword evidence="2" id="KW-1133">Transmembrane helix</keyword>
<dbReference type="Gene3D" id="2.40.10.10">
    <property type="entry name" value="Trypsin-like serine proteases"/>
    <property type="match status" value="2"/>
</dbReference>
<keyword evidence="2" id="KW-0472">Membrane</keyword>
<dbReference type="PANTHER" id="PTHR43019">
    <property type="entry name" value="SERINE ENDOPROTEASE DEGS"/>
    <property type="match status" value="1"/>
</dbReference>
<evidence type="ECO:0000313" key="5">
    <source>
        <dbReference type="Proteomes" id="UP000566813"/>
    </source>
</evidence>
<evidence type="ECO:0000256" key="3">
    <source>
        <dbReference type="SAM" id="SignalP"/>
    </source>
</evidence>
<protein>
    <submittedName>
        <fullName evidence="4">Trypsin-like peptidase domain-containing protein</fullName>
    </submittedName>
</protein>
<dbReference type="SUPFAM" id="SSF50494">
    <property type="entry name" value="Trypsin-like serine proteases"/>
    <property type="match status" value="1"/>
</dbReference>
<feature type="transmembrane region" description="Helical" evidence="2">
    <location>
        <begin position="309"/>
        <end position="328"/>
    </location>
</feature>
<dbReference type="InterPro" id="IPR009003">
    <property type="entry name" value="Peptidase_S1_PA"/>
</dbReference>
<keyword evidence="3" id="KW-0732">Signal</keyword>
<feature type="chain" id="PRO_5031088391" evidence="3">
    <location>
        <begin position="32"/>
        <end position="526"/>
    </location>
</feature>
<dbReference type="PRINTS" id="PR00834">
    <property type="entry name" value="PROTEASES2C"/>
</dbReference>
<name>A0A7X1FQ98_9SPHN</name>
<feature type="region of interest" description="Disordered" evidence="1">
    <location>
        <begin position="480"/>
        <end position="526"/>
    </location>
</feature>
<dbReference type="GO" id="GO:0004252">
    <property type="term" value="F:serine-type endopeptidase activity"/>
    <property type="evidence" value="ECO:0007669"/>
    <property type="project" value="InterPro"/>
</dbReference>
<dbReference type="Pfam" id="PF13365">
    <property type="entry name" value="Trypsin_2"/>
    <property type="match status" value="1"/>
</dbReference>
<feature type="region of interest" description="Disordered" evidence="1">
    <location>
        <begin position="265"/>
        <end position="284"/>
    </location>
</feature>
<dbReference type="InterPro" id="IPR001940">
    <property type="entry name" value="Peptidase_S1C"/>
</dbReference>
<dbReference type="AlphaFoldDB" id="A0A7X1FQ98"/>
<accession>A0A7X1FQ98</accession>
<gene>
    <name evidence="4" type="ORF">H7F51_05615</name>
</gene>
<dbReference type="InterPro" id="IPR043504">
    <property type="entry name" value="Peptidase_S1_PA_chymotrypsin"/>
</dbReference>
<dbReference type="PANTHER" id="PTHR43019:SF23">
    <property type="entry name" value="PROTEASE DO-LIKE 5, CHLOROPLASTIC"/>
    <property type="match status" value="1"/>
</dbReference>
<sequence length="526" mass="54872">MASPAPVKRFLVLAALLLAALPLAFAPTRLAADPADIAAASRSVVRVVLIDRGLGGVTLVGHGSGFAVGPDLVLTNAHVVAPLAEDSSMSVGIVPSQGKSGYFAKIVAFSPKNDLALLRLTEKGALSPATLFTGAVTDGEDVYAVGYPGNVDQAQGLNPADLMSPVAPVKTRGAVSAGRSSKGFETILHTAPIGSGNSGGPLLDNCGRVIGTNSFGTVSDTSADSEFYFAVSMREMTRFLLNAGVTARTTGEPCRSLAELDAAERERQAGARAQTEEQQRLEADKRDARLQAATRQAEMEVIVSRENHLALAGLSLILAILCGAAAIWLAQQGRKRDSKIGSALSAVLLILSPAAWFTRPSIAGIDSRAKEIVAEQDEGAPAPAPAATSPAGETTMTCVFNPQRSRVTVSATTDVPLTWRGDGCANGRTQFGLGGEGWSRLVAPQGEDTATIASYDPATHTYREDRFLLDQDTMSKIRADRARDPAPACGAGEEAARRLGDSQAASRASLPAQPNERLVYDCSPAR</sequence>
<evidence type="ECO:0000313" key="4">
    <source>
        <dbReference type="EMBL" id="MBC2664985.1"/>
    </source>
</evidence>
<feature type="signal peptide" evidence="3">
    <location>
        <begin position="1"/>
        <end position="31"/>
    </location>
</feature>
<evidence type="ECO:0000256" key="1">
    <source>
        <dbReference type="SAM" id="MobiDB-lite"/>
    </source>
</evidence>
<evidence type="ECO:0000256" key="2">
    <source>
        <dbReference type="SAM" id="Phobius"/>
    </source>
</evidence>